<evidence type="ECO:0000256" key="1">
    <source>
        <dbReference type="ARBA" id="ARBA00004202"/>
    </source>
</evidence>
<keyword evidence="6" id="KW-0175">Coiled coil</keyword>
<dbReference type="eggNOG" id="COG1136">
    <property type="taxonomic scope" value="Bacteria"/>
</dbReference>
<dbReference type="RefSeq" id="WP_010925464.1">
    <property type="nucleotide sequence ID" value="NC_002771.1"/>
</dbReference>
<protein>
    <recommendedName>
        <fullName evidence="9">ABC transporter ATP-binding protein</fullName>
    </recommendedName>
</protein>
<evidence type="ECO:0000256" key="5">
    <source>
        <dbReference type="ARBA" id="ARBA00023136"/>
    </source>
</evidence>
<evidence type="ECO:0000313" key="7">
    <source>
        <dbReference type="EMBL" id="CAC13836.1"/>
    </source>
</evidence>
<dbReference type="SUPFAM" id="SSF52540">
    <property type="entry name" value="P-loop containing nucleoside triphosphate hydrolases"/>
    <property type="match status" value="1"/>
</dbReference>
<dbReference type="HOGENOM" id="CLU_490761_0_0_14"/>
<keyword evidence="4" id="KW-0406">Ion transport</keyword>
<gene>
    <name evidence="7" type="ordered locus">MYPU_6630</name>
</gene>
<dbReference type="GO" id="GO:0006811">
    <property type="term" value="P:monoatomic ion transport"/>
    <property type="evidence" value="ECO:0007669"/>
    <property type="project" value="UniProtKB-KW"/>
</dbReference>
<dbReference type="InterPro" id="IPR051535">
    <property type="entry name" value="Siderophore_ABC-ATPase"/>
</dbReference>
<accession>Q98PQ6</accession>
<dbReference type="KEGG" id="mpu:MYPU_6630"/>
<dbReference type="Gene3D" id="3.40.50.300">
    <property type="entry name" value="P-loop containing nucleotide triphosphate hydrolases"/>
    <property type="match status" value="2"/>
</dbReference>
<evidence type="ECO:0000256" key="3">
    <source>
        <dbReference type="ARBA" id="ARBA00022475"/>
    </source>
</evidence>
<proteinExistence type="predicted"/>
<name>Q98PQ6_MYCPU</name>
<evidence type="ECO:0000256" key="6">
    <source>
        <dbReference type="SAM" id="Coils"/>
    </source>
</evidence>
<sequence length="555" mass="65586">MINSITIKSKKNNEEKEINFGKINIIVGEKGSGKSTLFQILISHFLKSQCDPLVDFLTKKNINISTIKIDDEEISLSDYTKVKQGDFDKKADKLNFISRQNDEIKTKLDNNKTIKKQHENSLDQFVDEIIEKNSLSLVDKLKEFKEKIDYFNQKSQEINWRSFWEVKNPADNIRFDPEKIDYDNAKEIGKLKNKIDVNEKLIKESKAYINILKNSKKFYEKENNKASFPFIEEEKQIVLSIEENILKIEELIKNLETYNKKLNLTRIVLDLFKRNFIIQKNEYKKEKNESEKNRLTSSKFEKFFKEQAKILVGIKKTFNEIEGYIDQKIDLNLEEKNTDLLTFKLERFVLDEEKIFDSFGIFLYKTGQTDKRLHSNWMLKNKGDKQKKVNNWKDEAEKKIIDFFVKDHVHIYAGNKKYENMSPGEKSIFGLKYKMLKNDQQYLFLDQPEDNLDNHTIKEEIVPLLIKAREENKQIFIVTHNSNIGILVNPDKVVTTNIHENDIDKIFSDSKSIKNKEGEEEILEVYYLEGGEEAIKKRMDYIKKKETIKEKHDSN</sequence>
<dbReference type="BioCyc" id="MPUL272635:G1GT6-671-MONOMER"/>
<dbReference type="GO" id="GO:0005886">
    <property type="term" value="C:plasma membrane"/>
    <property type="evidence" value="ECO:0007669"/>
    <property type="project" value="UniProtKB-SubCell"/>
</dbReference>
<keyword evidence="3" id="KW-1003">Cell membrane</keyword>
<dbReference type="Proteomes" id="UP000000528">
    <property type="component" value="Chromosome"/>
</dbReference>
<keyword evidence="8" id="KW-1185">Reference proteome</keyword>
<dbReference type="PANTHER" id="PTHR42771">
    <property type="entry name" value="IRON(3+)-HYDROXAMATE IMPORT ATP-BINDING PROTEIN FHUC"/>
    <property type="match status" value="1"/>
</dbReference>
<reference evidence="7 8" key="1">
    <citation type="journal article" date="2001" name="Nucleic Acids Res.">
        <title>The complete genome sequence of the murine respiratory pathogen Mycoplasma pulmonis.</title>
        <authorList>
            <person name="Chambaud I."/>
            <person name="Heilig R."/>
            <person name="Ferris S."/>
            <person name="Barbe V."/>
            <person name="Samson D."/>
            <person name="Galisson F."/>
            <person name="Moszer I."/>
            <person name="Dybvig K."/>
            <person name="Wroblewski H."/>
            <person name="Viari A."/>
            <person name="Rocha E.P.C."/>
            <person name="Blanchard A."/>
        </authorList>
    </citation>
    <scope>NUCLEOTIDE SEQUENCE [LARGE SCALE GENOMIC DNA]</scope>
    <source>
        <strain evidence="7 8">UAB CTIP</strain>
    </source>
</reference>
<dbReference type="PANTHER" id="PTHR42771:SF2">
    <property type="entry name" value="IRON(3+)-HYDROXAMATE IMPORT ATP-BINDING PROTEIN FHUC"/>
    <property type="match status" value="1"/>
</dbReference>
<keyword evidence="5" id="KW-0472">Membrane</keyword>
<evidence type="ECO:0008006" key="9">
    <source>
        <dbReference type="Google" id="ProtNLM"/>
    </source>
</evidence>
<evidence type="ECO:0000313" key="8">
    <source>
        <dbReference type="Proteomes" id="UP000000528"/>
    </source>
</evidence>
<evidence type="ECO:0000256" key="2">
    <source>
        <dbReference type="ARBA" id="ARBA00022448"/>
    </source>
</evidence>
<dbReference type="AlphaFoldDB" id="Q98PQ6"/>
<evidence type="ECO:0000256" key="4">
    <source>
        <dbReference type="ARBA" id="ARBA00023065"/>
    </source>
</evidence>
<organism evidence="8">
    <name type="scientific">Mycoplasmopsis pulmonis (strain UAB CTIP)</name>
    <name type="common">Mycoplasma pulmonis</name>
    <dbReference type="NCBI Taxonomy" id="272635"/>
    <lineage>
        <taxon>Bacteria</taxon>
        <taxon>Bacillati</taxon>
        <taxon>Mycoplasmatota</taxon>
        <taxon>Mycoplasmoidales</taxon>
        <taxon>Metamycoplasmataceae</taxon>
        <taxon>Mycoplasmopsis</taxon>
    </lineage>
</organism>
<comment type="subcellular location">
    <subcellularLocation>
        <location evidence="1">Cell membrane</location>
        <topology evidence="1">Peripheral membrane protein</topology>
    </subcellularLocation>
</comment>
<dbReference type="PIR" id="G90594">
    <property type="entry name" value="G90594"/>
</dbReference>
<dbReference type="STRING" id="272635.gene:17577270"/>
<dbReference type="EMBL" id="AL445565">
    <property type="protein sequence ID" value="CAC13836.1"/>
    <property type="molecule type" value="Genomic_DNA"/>
</dbReference>
<feature type="coiled-coil region" evidence="6">
    <location>
        <begin position="241"/>
        <end position="293"/>
    </location>
</feature>
<keyword evidence="2" id="KW-0813">Transport</keyword>
<dbReference type="InterPro" id="IPR027417">
    <property type="entry name" value="P-loop_NTPase"/>
</dbReference>